<dbReference type="AlphaFoldDB" id="A0AAV6GDV3"/>
<gene>
    <name evidence="1" type="ORF">AALO_G00163480</name>
</gene>
<proteinExistence type="predicted"/>
<sequence length="128" mass="14552">MDGRRQLHTHTNRDYWTQYIGMGNASLTIHHPSSLEHSITEPDHGKVVDTTPTMIRMTQRDGALIGCGGRVVFRKVSEREANRYSELDCFSAYGGKKNGRQAWTRNDLNLKSEVKWASDSEMIITITL</sequence>
<evidence type="ECO:0000313" key="2">
    <source>
        <dbReference type="Proteomes" id="UP000823561"/>
    </source>
</evidence>
<organism evidence="1 2">
    <name type="scientific">Alosa alosa</name>
    <name type="common">allis shad</name>
    <dbReference type="NCBI Taxonomy" id="278164"/>
    <lineage>
        <taxon>Eukaryota</taxon>
        <taxon>Metazoa</taxon>
        <taxon>Chordata</taxon>
        <taxon>Craniata</taxon>
        <taxon>Vertebrata</taxon>
        <taxon>Euteleostomi</taxon>
        <taxon>Actinopterygii</taxon>
        <taxon>Neopterygii</taxon>
        <taxon>Teleostei</taxon>
        <taxon>Clupei</taxon>
        <taxon>Clupeiformes</taxon>
        <taxon>Clupeoidei</taxon>
        <taxon>Clupeidae</taxon>
        <taxon>Alosa</taxon>
    </lineage>
</organism>
<evidence type="ECO:0000313" key="1">
    <source>
        <dbReference type="EMBL" id="KAG5272267.1"/>
    </source>
</evidence>
<name>A0AAV6GDV3_9TELE</name>
<accession>A0AAV6GDV3</accession>
<comment type="caution">
    <text evidence="1">The sequence shown here is derived from an EMBL/GenBank/DDBJ whole genome shotgun (WGS) entry which is preliminary data.</text>
</comment>
<dbReference type="Proteomes" id="UP000823561">
    <property type="component" value="Chromosome 12"/>
</dbReference>
<keyword evidence="2" id="KW-1185">Reference proteome</keyword>
<dbReference type="EMBL" id="JADWDJ010000012">
    <property type="protein sequence ID" value="KAG5272267.1"/>
    <property type="molecule type" value="Genomic_DNA"/>
</dbReference>
<protein>
    <submittedName>
        <fullName evidence="1">Uncharacterized protein</fullName>
    </submittedName>
</protein>
<reference evidence="1" key="1">
    <citation type="submission" date="2020-10" db="EMBL/GenBank/DDBJ databases">
        <title>Chromosome-scale genome assembly of the Allis shad, Alosa alosa.</title>
        <authorList>
            <person name="Margot Z."/>
            <person name="Christophe K."/>
            <person name="Cabau C."/>
            <person name="Louis A."/>
            <person name="Berthelot C."/>
            <person name="Parey E."/>
            <person name="Roest Crollius H."/>
            <person name="Montfort J."/>
            <person name="Robinson-Rechavi M."/>
            <person name="Bucao C."/>
            <person name="Bouchez O."/>
            <person name="Gislard M."/>
            <person name="Lluch J."/>
            <person name="Milhes M."/>
            <person name="Lampietro C."/>
            <person name="Lopez Roques C."/>
            <person name="Donnadieu C."/>
            <person name="Braasch I."/>
            <person name="Desvignes T."/>
            <person name="Postlethwait J."/>
            <person name="Bobe J."/>
            <person name="Guiguen Y."/>
        </authorList>
    </citation>
    <scope>NUCLEOTIDE SEQUENCE</scope>
    <source>
        <strain evidence="1">M-15738</strain>
        <tissue evidence="1">Blood</tissue>
    </source>
</reference>